<dbReference type="EMBL" id="JACHOO010000003">
    <property type="protein sequence ID" value="MBB5752742.1"/>
    <property type="molecule type" value="Genomic_DNA"/>
</dbReference>
<evidence type="ECO:0000256" key="2">
    <source>
        <dbReference type="ARBA" id="ARBA00023125"/>
    </source>
</evidence>
<keyword evidence="1" id="KW-0805">Transcription regulation</keyword>
<evidence type="ECO:0000256" key="3">
    <source>
        <dbReference type="ARBA" id="ARBA00023163"/>
    </source>
</evidence>
<dbReference type="SMART" id="SM00342">
    <property type="entry name" value="HTH_ARAC"/>
    <property type="match status" value="1"/>
</dbReference>
<evidence type="ECO:0000313" key="6">
    <source>
        <dbReference type="Proteomes" id="UP000523821"/>
    </source>
</evidence>
<dbReference type="Proteomes" id="UP000523821">
    <property type="component" value="Unassembled WGS sequence"/>
</dbReference>
<dbReference type="SUPFAM" id="SSF51182">
    <property type="entry name" value="RmlC-like cupins"/>
    <property type="match status" value="1"/>
</dbReference>
<dbReference type="InterPro" id="IPR018062">
    <property type="entry name" value="HTH_AraC-typ_CS"/>
</dbReference>
<dbReference type="Gene3D" id="2.60.120.10">
    <property type="entry name" value="Jelly Rolls"/>
    <property type="match status" value="1"/>
</dbReference>
<dbReference type="InterPro" id="IPR011051">
    <property type="entry name" value="RmlC_Cupin_sf"/>
</dbReference>
<comment type="caution">
    <text evidence="5">The sequence shown here is derived from an EMBL/GenBank/DDBJ whole genome shotgun (WGS) entry which is preliminary data.</text>
</comment>
<reference evidence="5 6" key="1">
    <citation type="submission" date="2020-08" db="EMBL/GenBank/DDBJ databases">
        <title>Genomic Encyclopedia of Type Strains, Phase IV (KMG-IV): sequencing the most valuable type-strain genomes for metagenomic binning, comparative biology and taxonomic classification.</title>
        <authorList>
            <person name="Goeker M."/>
        </authorList>
    </citation>
    <scope>NUCLEOTIDE SEQUENCE [LARGE SCALE GENOMIC DNA]</scope>
    <source>
        <strain evidence="5 6">DSM 16268</strain>
    </source>
</reference>
<dbReference type="RefSeq" id="WP_183854815.1">
    <property type="nucleotide sequence ID" value="NZ_JACHOO010000003.1"/>
</dbReference>
<dbReference type="SUPFAM" id="SSF46689">
    <property type="entry name" value="Homeodomain-like"/>
    <property type="match status" value="2"/>
</dbReference>
<dbReference type="Pfam" id="PF12833">
    <property type="entry name" value="HTH_18"/>
    <property type="match status" value="1"/>
</dbReference>
<gene>
    <name evidence="5" type="ORF">GGQ63_001796</name>
</gene>
<dbReference type="PANTHER" id="PTHR46796:SF2">
    <property type="entry name" value="TRANSCRIPTIONAL REGULATORY PROTEIN"/>
    <property type="match status" value="1"/>
</dbReference>
<accession>A0A7W9FKH0</accession>
<evidence type="ECO:0000313" key="5">
    <source>
        <dbReference type="EMBL" id="MBB5752742.1"/>
    </source>
</evidence>
<dbReference type="Gene3D" id="1.10.10.60">
    <property type="entry name" value="Homeodomain-like"/>
    <property type="match status" value="2"/>
</dbReference>
<name>A0A7W9FKH0_9HYPH</name>
<dbReference type="PROSITE" id="PS01124">
    <property type="entry name" value="HTH_ARAC_FAMILY_2"/>
    <property type="match status" value="1"/>
</dbReference>
<dbReference type="GO" id="GO:0043565">
    <property type="term" value="F:sequence-specific DNA binding"/>
    <property type="evidence" value="ECO:0007669"/>
    <property type="project" value="InterPro"/>
</dbReference>
<dbReference type="InterPro" id="IPR014710">
    <property type="entry name" value="RmlC-like_jellyroll"/>
</dbReference>
<protein>
    <submittedName>
        <fullName evidence="5">AraC-like DNA-binding protein</fullName>
    </submittedName>
</protein>
<dbReference type="GO" id="GO:0003700">
    <property type="term" value="F:DNA-binding transcription factor activity"/>
    <property type="evidence" value="ECO:0007669"/>
    <property type="project" value="InterPro"/>
</dbReference>
<keyword evidence="2 5" id="KW-0238">DNA-binding</keyword>
<dbReference type="PANTHER" id="PTHR46796">
    <property type="entry name" value="HTH-TYPE TRANSCRIPTIONAL ACTIVATOR RHAS-RELATED"/>
    <property type="match status" value="1"/>
</dbReference>
<keyword evidence="6" id="KW-1185">Reference proteome</keyword>
<dbReference type="AlphaFoldDB" id="A0A7W9FKH0"/>
<dbReference type="InterPro" id="IPR050204">
    <property type="entry name" value="AraC_XylS_family_regulators"/>
</dbReference>
<organism evidence="5 6">
    <name type="scientific">Prosthecomicrobium pneumaticum</name>
    <dbReference type="NCBI Taxonomy" id="81895"/>
    <lineage>
        <taxon>Bacteria</taxon>
        <taxon>Pseudomonadati</taxon>
        <taxon>Pseudomonadota</taxon>
        <taxon>Alphaproteobacteria</taxon>
        <taxon>Hyphomicrobiales</taxon>
        <taxon>Kaistiaceae</taxon>
        <taxon>Prosthecomicrobium</taxon>
    </lineage>
</organism>
<proteinExistence type="predicted"/>
<dbReference type="PROSITE" id="PS00041">
    <property type="entry name" value="HTH_ARAC_FAMILY_1"/>
    <property type="match status" value="1"/>
</dbReference>
<evidence type="ECO:0000259" key="4">
    <source>
        <dbReference type="PROSITE" id="PS01124"/>
    </source>
</evidence>
<dbReference type="InterPro" id="IPR009057">
    <property type="entry name" value="Homeodomain-like_sf"/>
</dbReference>
<keyword evidence="3" id="KW-0804">Transcription</keyword>
<evidence type="ECO:0000256" key="1">
    <source>
        <dbReference type="ARBA" id="ARBA00023015"/>
    </source>
</evidence>
<sequence>MTESIKLYRSGFGHVSLLNVASDFVTHAHAEAHIVVWLEGATGEMTIDRETVRLGPRLAAGINPFAPHSHALAQDGRPGLFLAFYIDPLWLRRRRGLCGAAPIFIEPTIALEPWLAGAAETLFDTLRDSDGTDDLTAYETERFIDSVLDAADAARGGAMPAVRGTATLDYRVRKAIELMRANVAERISFDQIARAVGLSRPHFFALFREQMNVTPNVFWNTLRMEEAVRRLDSEESLISVACDLGFTSPGNFSRFFRDHVGVPPTVYRSAVRAA</sequence>
<feature type="domain" description="HTH araC/xylS-type" evidence="4">
    <location>
        <begin position="173"/>
        <end position="270"/>
    </location>
</feature>
<dbReference type="InterPro" id="IPR018060">
    <property type="entry name" value="HTH_AraC"/>
</dbReference>